<protein>
    <submittedName>
        <fullName evidence="4">Extracellular solute-binding protein</fullName>
    </submittedName>
</protein>
<dbReference type="PROSITE" id="PS51257">
    <property type="entry name" value="PROKAR_LIPOPROTEIN"/>
    <property type="match status" value="1"/>
</dbReference>
<sequence length="431" mass="46416">MKKILAVLLALVVVFSFASCSKDEAATTTTTTAATTTSTTASDLKYDGVEITMWSMWLPNEPQGKVLQEAAAAFEAETGCKVNIEFRGRDLSTIIMTALEANEKVDLFEEDSMRIANTYAPYCLDLTEMAEAAGYADQSYAVFANDSIARCGYLVAIAEQPQVGGIWYNKDLFEKAGITELPTTWDEFMDMCQQLLDAGIAPMALDSTYADFNFGYHLDRYIGQAKTKELSLNGGWSKEPGVAAAAETIIDFVEAGYLAPGAPDEYPSGQNKLAFEQAAMVVCANYVTTEVDGVAAEPLNWGLMNYPVVPEEQGGSGSANAYAGANSIAVVKNSKNPQAAFDFALYLTSGEWDQKMATEAQQVPADPRNEEPAKLSGSIDALLASTEPLSWTGGINENSTLKTMLKEVIIQLFEGQYATGAEFAAAMDALY</sequence>
<dbReference type="AlphaFoldDB" id="A0A9D1PUA9"/>
<evidence type="ECO:0000256" key="1">
    <source>
        <dbReference type="ARBA" id="ARBA00004418"/>
    </source>
</evidence>
<dbReference type="Gene3D" id="3.40.190.10">
    <property type="entry name" value="Periplasmic binding protein-like II"/>
    <property type="match status" value="2"/>
</dbReference>
<evidence type="ECO:0000256" key="2">
    <source>
        <dbReference type="ARBA" id="ARBA00008520"/>
    </source>
</evidence>
<feature type="chain" id="PRO_5038865999" evidence="3">
    <location>
        <begin position="19"/>
        <end position="431"/>
    </location>
</feature>
<comment type="similarity">
    <text evidence="2">Belongs to the bacterial solute-binding protein 1 family.</text>
</comment>
<feature type="signal peptide" evidence="3">
    <location>
        <begin position="1"/>
        <end position="18"/>
    </location>
</feature>
<reference evidence="4" key="2">
    <citation type="submission" date="2021-04" db="EMBL/GenBank/DDBJ databases">
        <authorList>
            <person name="Gilroy R."/>
        </authorList>
    </citation>
    <scope>NUCLEOTIDE SEQUENCE</scope>
    <source>
        <strain evidence="4">Gambia11-129</strain>
    </source>
</reference>
<proteinExistence type="inferred from homology"/>
<keyword evidence="3" id="KW-0732">Signal</keyword>
<comment type="subcellular location">
    <subcellularLocation>
        <location evidence="1">Periplasm</location>
    </subcellularLocation>
</comment>
<dbReference type="GO" id="GO:0042597">
    <property type="term" value="C:periplasmic space"/>
    <property type="evidence" value="ECO:0007669"/>
    <property type="project" value="UniProtKB-SubCell"/>
</dbReference>
<dbReference type="Pfam" id="PF01547">
    <property type="entry name" value="SBP_bac_1"/>
    <property type="match status" value="1"/>
</dbReference>
<accession>A0A9D1PUA9</accession>
<comment type="caution">
    <text evidence="4">The sequence shown here is derived from an EMBL/GenBank/DDBJ whole genome shotgun (WGS) entry which is preliminary data.</text>
</comment>
<evidence type="ECO:0000313" key="4">
    <source>
        <dbReference type="EMBL" id="HIV98888.1"/>
    </source>
</evidence>
<gene>
    <name evidence="4" type="ORF">IAB12_03805</name>
</gene>
<dbReference type="PANTHER" id="PTHR43649:SF12">
    <property type="entry name" value="DIACETYLCHITOBIOSE BINDING PROTEIN DASA"/>
    <property type="match status" value="1"/>
</dbReference>
<evidence type="ECO:0000256" key="3">
    <source>
        <dbReference type="SAM" id="SignalP"/>
    </source>
</evidence>
<evidence type="ECO:0000313" key="5">
    <source>
        <dbReference type="Proteomes" id="UP000823936"/>
    </source>
</evidence>
<dbReference type="EMBL" id="DXHU01000015">
    <property type="protein sequence ID" value="HIV98888.1"/>
    <property type="molecule type" value="Genomic_DNA"/>
</dbReference>
<dbReference type="InterPro" id="IPR006059">
    <property type="entry name" value="SBP"/>
</dbReference>
<dbReference type="SUPFAM" id="SSF53850">
    <property type="entry name" value="Periplasmic binding protein-like II"/>
    <property type="match status" value="1"/>
</dbReference>
<dbReference type="InterPro" id="IPR050490">
    <property type="entry name" value="Bact_solute-bd_prot1"/>
</dbReference>
<organism evidence="4 5">
    <name type="scientific">Candidatus Ornithospirochaeta avicola</name>
    <dbReference type="NCBI Taxonomy" id="2840896"/>
    <lineage>
        <taxon>Bacteria</taxon>
        <taxon>Pseudomonadati</taxon>
        <taxon>Spirochaetota</taxon>
        <taxon>Spirochaetia</taxon>
        <taxon>Spirochaetales</taxon>
        <taxon>Spirochaetaceae</taxon>
        <taxon>Spirochaetaceae incertae sedis</taxon>
        <taxon>Candidatus Ornithospirochaeta</taxon>
    </lineage>
</organism>
<reference evidence="4" key="1">
    <citation type="journal article" date="2021" name="PeerJ">
        <title>Extensive microbial diversity within the chicken gut microbiome revealed by metagenomics and culture.</title>
        <authorList>
            <person name="Gilroy R."/>
            <person name="Ravi A."/>
            <person name="Getino M."/>
            <person name="Pursley I."/>
            <person name="Horton D.L."/>
            <person name="Alikhan N.F."/>
            <person name="Baker D."/>
            <person name="Gharbi K."/>
            <person name="Hall N."/>
            <person name="Watson M."/>
            <person name="Adriaenssens E.M."/>
            <person name="Foster-Nyarko E."/>
            <person name="Jarju S."/>
            <person name="Secka A."/>
            <person name="Antonio M."/>
            <person name="Oren A."/>
            <person name="Chaudhuri R.R."/>
            <person name="La Ragione R."/>
            <person name="Hildebrand F."/>
            <person name="Pallen M.J."/>
        </authorList>
    </citation>
    <scope>NUCLEOTIDE SEQUENCE</scope>
    <source>
        <strain evidence="4">Gambia11-129</strain>
    </source>
</reference>
<name>A0A9D1PUA9_9SPIO</name>
<dbReference type="PANTHER" id="PTHR43649">
    <property type="entry name" value="ARABINOSE-BINDING PROTEIN-RELATED"/>
    <property type="match status" value="1"/>
</dbReference>
<dbReference type="Proteomes" id="UP000823936">
    <property type="component" value="Unassembled WGS sequence"/>
</dbReference>